<gene>
    <name evidence="2" type="ORF">VPNG_03438</name>
</gene>
<sequence length="107" mass="11394">MGSKPSTSVSESTTPKKSLYQRYEDAKNGRDKIIPDEDMQKHVGMTRDELSQWSRNRPGVAANQNAGSITAGPATGLGGLNAGSGYGGWGSDAGRDLRYPPQKPAEQ</sequence>
<organism evidence="2 3">
    <name type="scientific">Cytospora leucostoma</name>
    <dbReference type="NCBI Taxonomy" id="1230097"/>
    <lineage>
        <taxon>Eukaryota</taxon>
        <taxon>Fungi</taxon>
        <taxon>Dikarya</taxon>
        <taxon>Ascomycota</taxon>
        <taxon>Pezizomycotina</taxon>
        <taxon>Sordariomycetes</taxon>
        <taxon>Sordariomycetidae</taxon>
        <taxon>Diaporthales</taxon>
        <taxon>Cytosporaceae</taxon>
        <taxon>Cytospora</taxon>
    </lineage>
</organism>
<dbReference type="InParanoid" id="A0A423XFB9"/>
<comment type="caution">
    <text evidence="2">The sequence shown here is derived from an EMBL/GenBank/DDBJ whole genome shotgun (WGS) entry which is preliminary data.</text>
</comment>
<evidence type="ECO:0000313" key="2">
    <source>
        <dbReference type="EMBL" id="ROW14895.1"/>
    </source>
</evidence>
<name>A0A423XFB9_9PEZI</name>
<evidence type="ECO:0000256" key="1">
    <source>
        <dbReference type="SAM" id="MobiDB-lite"/>
    </source>
</evidence>
<dbReference type="EMBL" id="LKEB01000011">
    <property type="protein sequence ID" value="ROW14895.1"/>
    <property type="molecule type" value="Genomic_DNA"/>
</dbReference>
<feature type="region of interest" description="Disordered" evidence="1">
    <location>
        <begin position="59"/>
        <end position="107"/>
    </location>
</feature>
<dbReference type="AlphaFoldDB" id="A0A423XFB9"/>
<feature type="region of interest" description="Disordered" evidence="1">
    <location>
        <begin position="1"/>
        <end position="41"/>
    </location>
</feature>
<feature type="compositionally biased region" description="Basic and acidic residues" evidence="1">
    <location>
        <begin position="22"/>
        <end position="41"/>
    </location>
</feature>
<proteinExistence type="predicted"/>
<reference evidence="2 3" key="1">
    <citation type="submission" date="2015-09" db="EMBL/GenBank/DDBJ databases">
        <title>Host preference determinants of Valsa canker pathogens revealed by comparative genomics.</title>
        <authorList>
            <person name="Yin Z."/>
            <person name="Huang L."/>
        </authorList>
    </citation>
    <scope>NUCLEOTIDE SEQUENCE [LARGE SCALE GENOMIC DNA]</scope>
    <source>
        <strain evidence="2 3">SXYLt</strain>
    </source>
</reference>
<keyword evidence="3" id="KW-1185">Reference proteome</keyword>
<dbReference type="OrthoDB" id="4837859at2759"/>
<feature type="compositionally biased region" description="Polar residues" evidence="1">
    <location>
        <begin position="1"/>
        <end position="16"/>
    </location>
</feature>
<accession>A0A423XFB9</accession>
<dbReference type="Proteomes" id="UP000285146">
    <property type="component" value="Unassembled WGS sequence"/>
</dbReference>
<evidence type="ECO:0000313" key="3">
    <source>
        <dbReference type="Proteomes" id="UP000285146"/>
    </source>
</evidence>
<feature type="compositionally biased region" description="Gly residues" evidence="1">
    <location>
        <begin position="75"/>
        <end position="91"/>
    </location>
</feature>
<protein>
    <submittedName>
        <fullName evidence="2">Uncharacterized protein</fullName>
    </submittedName>
</protein>